<gene>
    <name evidence="3" type="ORF">A7K91_03945</name>
</gene>
<keyword evidence="1" id="KW-0812">Transmembrane</keyword>
<proteinExistence type="predicted"/>
<dbReference type="SUPFAM" id="SSF55073">
    <property type="entry name" value="Nucleotide cyclase"/>
    <property type="match status" value="1"/>
</dbReference>
<sequence>MRNQSSIISDSGFLLLIVLSFISIVFTAGDPNQYLQNIIFLNVAFLIAVITYFTNVTAGLILNLLFIFGFGTYTLYESLVVGGTINSANYFWLLMTPLFTVVTWMFSYASRRLQSENEQLRKTNDRHATMDEKTNLRNSRSFQNDASIFMALSTRYQIPLTLLVINVKYWDELRRMISEDEMNDAILELSKVGQTSIRTNDALYMLNSENPTWGMLLFTDRPGANIVIDRLRQKVKEMNTAEFSARYKVELSLKIGAVQYEQESLTTPLEFIVKARKELEYDV</sequence>
<feature type="transmembrane region" description="Helical" evidence="1">
    <location>
        <begin position="12"/>
        <end position="28"/>
    </location>
</feature>
<accession>A0A1A5YGN0</accession>
<dbReference type="Pfam" id="PF00990">
    <property type="entry name" value="GGDEF"/>
    <property type="match status" value="1"/>
</dbReference>
<feature type="domain" description="GGDEF" evidence="2">
    <location>
        <begin position="128"/>
        <end position="279"/>
    </location>
</feature>
<evidence type="ECO:0000313" key="4">
    <source>
        <dbReference type="Proteomes" id="UP000092024"/>
    </source>
</evidence>
<evidence type="ECO:0000256" key="1">
    <source>
        <dbReference type="SAM" id="Phobius"/>
    </source>
</evidence>
<keyword evidence="1" id="KW-1133">Transmembrane helix</keyword>
<dbReference type="EMBL" id="LYPA01000064">
    <property type="protein sequence ID" value="OBR64744.1"/>
    <property type="molecule type" value="Genomic_DNA"/>
</dbReference>
<name>A0A1A5YGN0_9BACL</name>
<evidence type="ECO:0000313" key="3">
    <source>
        <dbReference type="EMBL" id="OBR64744.1"/>
    </source>
</evidence>
<dbReference type="AlphaFoldDB" id="A0A1A5YGN0"/>
<keyword evidence="4" id="KW-1185">Reference proteome</keyword>
<keyword evidence="1" id="KW-0472">Membrane</keyword>
<dbReference type="Gene3D" id="3.30.70.270">
    <property type="match status" value="1"/>
</dbReference>
<feature type="transmembrane region" description="Helical" evidence="1">
    <location>
        <begin position="34"/>
        <end position="53"/>
    </location>
</feature>
<protein>
    <submittedName>
        <fullName evidence="3">Diguanylate cyclase</fullName>
    </submittedName>
</protein>
<dbReference type="RefSeq" id="WP_068683753.1">
    <property type="nucleotide sequence ID" value="NZ_LYPA01000064.1"/>
</dbReference>
<dbReference type="Proteomes" id="UP000092024">
    <property type="component" value="Unassembled WGS sequence"/>
</dbReference>
<dbReference type="STRING" id="1844972.A7K91_03945"/>
<dbReference type="InterPro" id="IPR043128">
    <property type="entry name" value="Rev_trsase/Diguanyl_cyclase"/>
</dbReference>
<reference evidence="3 4" key="1">
    <citation type="submission" date="2016-05" db="EMBL/GenBank/DDBJ databases">
        <title>Paenibacillus oryzae. sp. nov., isolated from the rice root.</title>
        <authorList>
            <person name="Zhang J."/>
            <person name="Zhang X."/>
        </authorList>
    </citation>
    <scope>NUCLEOTIDE SEQUENCE [LARGE SCALE GENOMIC DNA]</scope>
    <source>
        <strain evidence="3 4">1DrF-4</strain>
    </source>
</reference>
<feature type="transmembrane region" description="Helical" evidence="1">
    <location>
        <begin position="88"/>
        <end position="109"/>
    </location>
</feature>
<feature type="transmembrane region" description="Helical" evidence="1">
    <location>
        <begin position="60"/>
        <end position="76"/>
    </location>
</feature>
<dbReference type="InterPro" id="IPR029787">
    <property type="entry name" value="Nucleotide_cyclase"/>
</dbReference>
<dbReference type="InterPro" id="IPR000160">
    <property type="entry name" value="GGDEF_dom"/>
</dbReference>
<evidence type="ECO:0000259" key="2">
    <source>
        <dbReference type="Pfam" id="PF00990"/>
    </source>
</evidence>
<comment type="caution">
    <text evidence="3">The sequence shown here is derived from an EMBL/GenBank/DDBJ whole genome shotgun (WGS) entry which is preliminary data.</text>
</comment>
<dbReference type="OrthoDB" id="2157599at2"/>
<organism evidence="3 4">
    <name type="scientific">Paenibacillus oryzae</name>
    <dbReference type="NCBI Taxonomy" id="1844972"/>
    <lineage>
        <taxon>Bacteria</taxon>
        <taxon>Bacillati</taxon>
        <taxon>Bacillota</taxon>
        <taxon>Bacilli</taxon>
        <taxon>Bacillales</taxon>
        <taxon>Paenibacillaceae</taxon>
        <taxon>Paenibacillus</taxon>
    </lineage>
</organism>